<dbReference type="Gene3D" id="2.80.10.50">
    <property type="match status" value="3"/>
</dbReference>
<feature type="domain" description="Ricin B lectin" evidence="1">
    <location>
        <begin position="730"/>
        <end position="917"/>
    </location>
</feature>
<organism evidence="2 3">
    <name type="scientific">Pseudoduganella namucuonensis</name>
    <dbReference type="NCBI Taxonomy" id="1035707"/>
    <lineage>
        <taxon>Bacteria</taxon>
        <taxon>Pseudomonadati</taxon>
        <taxon>Pseudomonadota</taxon>
        <taxon>Betaproteobacteria</taxon>
        <taxon>Burkholderiales</taxon>
        <taxon>Oxalobacteraceae</taxon>
        <taxon>Telluria group</taxon>
        <taxon>Pseudoduganella</taxon>
    </lineage>
</organism>
<dbReference type="CDD" id="cd00161">
    <property type="entry name" value="beta-trefoil_Ricin-like"/>
    <property type="match status" value="3"/>
</dbReference>
<evidence type="ECO:0000259" key="1">
    <source>
        <dbReference type="SMART" id="SM00458"/>
    </source>
</evidence>
<dbReference type="InterPro" id="IPR046540">
    <property type="entry name" value="DMFA2_C"/>
</dbReference>
<dbReference type="InterPro" id="IPR035992">
    <property type="entry name" value="Ricin_B-like_lectins"/>
</dbReference>
<dbReference type="Proteomes" id="UP000199391">
    <property type="component" value="Unassembled WGS sequence"/>
</dbReference>
<dbReference type="STRING" id="1035707.SAMN05216552_10582"/>
<dbReference type="PROSITE" id="PS51257">
    <property type="entry name" value="PROKAR_LIPOPROTEIN"/>
    <property type="match status" value="1"/>
</dbReference>
<sequence length="967" mass="101756">MRNIAIPSNAMHPFQWIITIMLLCALAGCGGEGGNGGSVGARTVLHGTVVTDASVVAIENARQGTESWKLVNPALQHEIEGYASATSVNTGGSITLYVSTSASSYNIDIYRMGYYGGAGARKVGTYSGLTGVTQPQPCSNPNGVVECNWNASQSITAAGPDGGWISGIYLAKLTTNALTPKDSYIIFVVRDDARAATFVAQLPITTYQAYNYWGGKSLYTGCVNHDSQWKCANGAKKATAVSFNRPFIPSSNPSAAFGAGAGEFITNVQTVAEGYPISSAAFDYNMIRWIEKQGYDTKYITNMDLHVSSAPLSDSKAFISFGHDEYYSKTMWDNLIGLREAGKNIAFFSSNQIYWRVRFVEGHYGASRENRTMICFKDVPDPTTDPALTTGLFRNLGTPEAGLIGNQYTADPVLGAITITNAAHWLIAGTGAENGTSLPGLLGYEINTIVPGVSPANVVSLAHSVVGNDSSDVSFYIAPSSSQVFATGSMQWAWGLDGFTSNGLRSDYTSAIAQAITANVFDALAEVNIATLINAASGQFLSTPAGSLTAAEVIQNVSPASGSKSNQWRLLPDSDGTNVRIVSRAIGLCLDAYGSAEGGAVGTWECHGEENQKWLLIDRGGSYYSIMDKRSKLCLQNPGGAGTAGARLTLTACSSASHQLWFLSTPSTGGPSPPLPTPDPPRSNVVIALNNAKTGYFMSASGMASDAIVQAPLTAENKAMLQWRPLMDSGGYFALVSIASGQCLDAYGAADGATAGTWPCHGELNQQWSFSQNSDGTYTVISRSNLLCLGSPDSSNTPQSPLKLLTCTYGNAQRWHKSTPEVAPMPGEVVTFSNGANGYHLSTPANVMQAAPVIQAPAPGNGAIMNRWRLTASGDGPYFQVVSEMTGLCLDAYGSSDQSQAGTWLCHGGDNQKWSIAAGSGGYFSISDKRSNRCIESPGASTTAGAVLVMSACSGAAHTVWMKSAVP</sequence>
<dbReference type="AlphaFoldDB" id="A0A1I7M4Y7"/>
<dbReference type="GO" id="GO:0030246">
    <property type="term" value="F:carbohydrate binding"/>
    <property type="evidence" value="ECO:0007669"/>
    <property type="project" value="UniProtKB-KW"/>
</dbReference>
<dbReference type="SMART" id="SM00458">
    <property type="entry name" value="RICIN"/>
    <property type="match status" value="2"/>
</dbReference>
<dbReference type="Pfam" id="PF20254">
    <property type="entry name" value="DMFA2_C"/>
    <property type="match status" value="1"/>
</dbReference>
<dbReference type="SUPFAM" id="SSF50370">
    <property type="entry name" value="Ricin B-like lectins"/>
    <property type="match status" value="3"/>
</dbReference>
<proteinExistence type="predicted"/>
<evidence type="ECO:0000313" key="3">
    <source>
        <dbReference type="Proteomes" id="UP000199391"/>
    </source>
</evidence>
<dbReference type="EMBL" id="FPBO01000058">
    <property type="protein sequence ID" value="SFV16998.1"/>
    <property type="molecule type" value="Genomic_DNA"/>
</dbReference>
<dbReference type="Pfam" id="PF14200">
    <property type="entry name" value="RicinB_lectin_2"/>
    <property type="match status" value="1"/>
</dbReference>
<dbReference type="InterPro" id="IPR000772">
    <property type="entry name" value="Ricin_B_lectin"/>
</dbReference>
<dbReference type="RefSeq" id="WP_177307750.1">
    <property type="nucleotide sequence ID" value="NZ_FPBO01000058.1"/>
</dbReference>
<gene>
    <name evidence="2" type="ORF">SAMN05216552_10582</name>
</gene>
<evidence type="ECO:0000313" key="2">
    <source>
        <dbReference type="EMBL" id="SFV16998.1"/>
    </source>
</evidence>
<keyword evidence="3" id="KW-1185">Reference proteome</keyword>
<name>A0A1I7M4Y7_9BURK</name>
<accession>A0A1I7M4Y7</accession>
<dbReference type="PROSITE" id="PS50231">
    <property type="entry name" value="RICIN_B_LECTIN"/>
    <property type="match status" value="2"/>
</dbReference>
<keyword evidence="2" id="KW-0430">Lectin</keyword>
<feature type="domain" description="Ricin B lectin" evidence="1">
    <location>
        <begin position="576"/>
        <end position="726"/>
    </location>
</feature>
<protein>
    <submittedName>
        <fullName evidence="2">Ricin-type beta-trefoil lectin domain-containing protein</fullName>
    </submittedName>
</protein>
<reference evidence="3" key="1">
    <citation type="submission" date="2016-10" db="EMBL/GenBank/DDBJ databases">
        <authorList>
            <person name="Varghese N."/>
            <person name="Submissions S."/>
        </authorList>
    </citation>
    <scope>NUCLEOTIDE SEQUENCE [LARGE SCALE GENOMIC DNA]</scope>
    <source>
        <strain evidence="3">CGMCC 1.11014</strain>
    </source>
</reference>
<dbReference type="Pfam" id="PF00652">
    <property type="entry name" value="Ricin_B_lectin"/>
    <property type="match status" value="2"/>
</dbReference>